<evidence type="ECO:0000256" key="1">
    <source>
        <dbReference type="ARBA" id="ARBA00004370"/>
    </source>
</evidence>
<sequence length="481" mass="49366">MPRLSPIAIALGGTLLLAGCASSAGLAPQGTPRDAATIEAGRALAGAPLSPAAWPGARWWTALGDPQLDALVDEALADAPPLAAADARVRKALAQAGLADAARKPSVGGGTQYAVAQLPAGLAGEELGGQLMHNAVLTLKFDWPLDVWGGKRADYLAALGQARASEVDAQAARLSLAANVARSYVALAQAFDDLDLARREQARTGDLVALGKQRIAAGLDNQAALRGNEALAATATAQADAARHRIDALRNALAALLGQGPDRGLAIQRPHLLETPAPALPSVLPSELLGHRPDVVAARWRVEAAAQGITSAKARFRPSIDLSGLVGLAATGFKGLFDSDAFLGFGGPALSLPIFDGGQLRSNLAARDADYDLAVAEYNRTVVDGLRQVTDAVQAIRALDAQAAALEQARTAAAAAAQVVEQRQRAGLANRLDLLAARKPLLQAEQQLAAVRSQRYAAAVDLDQALGGGIAATAPTPIASH</sequence>
<keyword evidence="8 10" id="KW-0449">Lipoprotein</keyword>
<organism evidence="12 13">
    <name type="scientific">Thermomonas fusca</name>
    <dbReference type="NCBI Taxonomy" id="215690"/>
    <lineage>
        <taxon>Bacteria</taxon>
        <taxon>Pseudomonadati</taxon>
        <taxon>Pseudomonadota</taxon>
        <taxon>Gammaproteobacteria</taxon>
        <taxon>Lysobacterales</taxon>
        <taxon>Lysobacteraceae</taxon>
        <taxon>Thermomonas</taxon>
    </lineage>
</organism>
<dbReference type="NCBIfam" id="TIGR01845">
    <property type="entry name" value="outer_NodT"/>
    <property type="match status" value="1"/>
</dbReference>
<keyword evidence="11" id="KW-0175">Coiled coil</keyword>
<dbReference type="STRING" id="1123377.GCA_000423885_02273"/>
<keyword evidence="7 10" id="KW-0564">Palmitate</keyword>
<comment type="subcellular location">
    <subcellularLocation>
        <location evidence="10">Cell outer membrane</location>
        <topology evidence="10">Lipid-anchor</topology>
    </subcellularLocation>
    <subcellularLocation>
        <location evidence="1">Membrane</location>
    </subcellularLocation>
</comment>
<evidence type="ECO:0000256" key="10">
    <source>
        <dbReference type="RuleBase" id="RU362097"/>
    </source>
</evidence>
<dbReference type="GO" id="GO:0015562">
    <property type="term" value="F:efflux transmembrane transporter activity"/>
    <property type="evidence" value="ECO:0007669"/>
    <property type="project" value="InterPro"/>
</dbReference>
<keyword evidence="5 10" id="KW-0732">Signal</keyword>
<evidence type="ECO:0000256" key="8">
    <source>
        <dbReference type="ARBA" id="ARBA00023288"/>
    </source>
</evidence>
<proteinExistence type="inferred from homology"/>
<feature type="signal peptide" evidence="10">
    <location>
        <begin position="1"/>
        <end position="23"/>
    </location>
</feature>
<dbReference type="InterPro" id="IPR010131">
    <property type="entry name" value="MdtP/NodT-like"/>
</dbReference>
<feature type="coiled-coil region" evidence="11">
    <location>
        <begin position="232"/>
        <end position="259"/>
    </location>
</feature>
<dbReference type="Pfam" id="PF02321">
    <property type="entry name" value="OEP"/>
    <property type="match status" value="2"/>
</dbReference>
<dbReference type="PANTHER" id="PTHR30203">
    <property type="entry name" value="OUTER MEMBRANE CATION EFFLUX PROTEIN"/>
    <property type="match status" value="1"/>
</dbReference>
<keyword evidence="3 10" id="KW-1134">Transmembrane beta strand</keyword>
<keyword evidence="6 10" id="KW-0472">Membrane</keyword>
<dbReference type="AlphaFoldDB" id="A0A5R9PE33"/>
<evidence type="ECO:0000256" key="9">
    <source>
        <dbReference type="ARBA" id="ARBA00037313"/>
    </source>
</evidence>
<dbReference type="GO" id="GO:0009279">
    <property type="term" value="C:cell outer membrane"/>
    <property type="evidence" value="ECO:0007669"/>
    <property type="project" value="UniProtKB-SubCell"/>
</dbReference>
<reference evidence="12 13" key="1">
    <citation type="submission" date="2019-04" db="EMBL/GenBank/DDBJ databases">
        <authorList>
            <person name="Grouzdev D.S."/>
            <person name="Nazina T.N."/>
        </authorList>
    </citation>
    <scope>NUCLEOTIDE SEQUENCE [LARGE SCALE GENOMIC DNA]</scope>
    <source>
        <strain evidence="12 13">SHC 3-19</strain>
    </source>
</reference>
<keyword evidence="4 10" id="KW-0812">Transmembrane</keyword>
<evidence type="ECO:0000256" key="6">
    <source>
        <dbReference type="ARBA" id="ARBA00023136"/>
    </source>
</evidence>
<protein>
    <submittedName>
        <fullName evidence="12">Efflux transporter outer membrane subunit</fullName>
    </submittedName>
</protein>
<name>A0A5R9PE33_9GAMM</name>
<dbReference type="PANTHER" id="PTHR30203:SF20">
    <property type="entry name" value="MULTIDRUG RESISTANCE OUTER MEMBRANE PROTEIN MDTP-RELATED"/>
    <property type="match status" value="1"/>
</dbReference>
<evidence type="ECO:0000256" key="11">
    <source>
        <dbReference type="SAM" id="Coils"/>
    </source>
</evidence>
<comment type="similarity">
    <text evidence="2 10">Belongs to the outer membrane factor (OMF) (TC 1.B.17) family.</text>
</comment>
<comment type="function">
    <text evidence="9">Could be involved in resistance to puromycin, acriflavine and tetraphenylarsonium chloride.</text>
</comment>
<evidence type="ECO:0000256" key="7">
    <source>
        <dbReference type="ARBA" id="ARBA00023139"/>
    </source>
</evidence>
<dbReference type="Proteomes" id="UP000308508">
    <property type="component" value="Unassembled WGS sequence"/>
</dbReference>
<keyword evidence="13" id="KW-1185">Reference proteome</keyword>
<evidence type="ECO:0000256" key="4">
    <source>
        <dbReference type="ARBA" id="ARBA00022692"/>
    </source>
</evidence>
<dbReference type="EMBL" id="SROY01000003">
    <property type="protein sequence ID" value="TLX21486.1"/>
    <property type="molecule type" value="Genomic_DNA"/>
</dbReference>
<evidence type="ECO:0000256" key="5">
    <source>
        <dbReference type="ARBA" id="ARBA00022729"/>
    </source>
</evidence>
<evidence type="ECO:0000313" key="13">
    <source>
        <dbReference type="Proteomes" id="UP000308508"/>
    </source>
</evidence>
<dbReference type="PROSITE" id="PS51257">
    <property type="entry name" value="PROKAR_LIPOPROTEIN"/>
    <property type="match status" value="1"/>
</dbReference>
<dbReference type="SUPFAM" id="SSF56954">
    <property type="entry name" value="Outer membrane efflux proteins (OEP)"/>
    <property type="match status" value="1"/>
</dbReference>
<evidence type="ECO:0000256" key="3">
    <source>
        <dbReference type="ARBA" id="ARBA00022452"/>
    </source>
</evidence>
<accession>A0A5R9PE33</accession>
<evidence type="ECO:0000256" key="2">
    <source>
        <dbReference type="ARBA" id="ARBA00007613"/>
    </source>
</evidence>
<dbReference type="Gene3D" id="2.20.200.10">
    <property type="entry name" value="Outer membrane efflux proteins (OEP)"/>
    <property type="match status" value="1"/>
</dbReference>
<feature type="chain" id="PRO_5024487723" evidence="10">
    <location>
        <begin position="24"/>
        <end position="481"/>
    </location>
</feature>
<dbReference type="RefSeq" id="WP_138348769.1">
    <property type="nucleotide sequence ID" value="NZ_SROY01000003.1"/>
</dbReference>
<dbReference type="Gene3D" id="1.20.1600.10">
    <property type="entry name" value="Outer membrane efflux proteins (OEP)"/>
    <property type="match status" value="1"/>
</dbReference>
<gene>
    <name evidence="12" type="ORF">E5S66_08085</name>
</gene>
<comment type="caution">
    <text evidence="12">The sequence shown here is derived from an EMBL/GenBank/DDBJ whole genome shotgun (WGS) entry which is preliminary data.</text>
</comment>
<evidence type="ECO:0000313" key="12">
    <source>
        <dbReference type="EMBL" id="TLX21486.1"/>
    </source>
</evidence>
<dbReference type="InterPro" id="IPR003423">
    <property type="entry name" value="OMP_efflux"/>
</dbReference>